<dbReference type="InterPro" id="IPR001610">
    <property type="entry name" value="PAC"/>
</dbReference>
<dbReference type="PRINTS" id="PR00344">
    <property type="entry name" value="BCTRLSENSOR"/>
</dbReference>
<feature type="domain" description="PAS" evidence="7">
    <location>
        <begin position="351"/>
        <end position="406"/>
    </location>
</feature>
<dbReference type="InterPro" id="IPR001789">
    <property type="entry name" value="Sig_transdc_resp-reg_receiver"/>
</dbReference>
<dbReference type="CDD" id="cd16922">
    <property type="entry name" value="HATPase_EvgS-ArcB-TorS-like"/>
    <property type="match status" value="1"/>
</dbReference>
<keyword evidence="2" id="KW-0902">Two-component regulatory system</keyword>
<dbReference type="PROSITE" id="PS50113">
    <property type="entry name" value="PAC"/>
    <property type="match status" value="1"/>
</dbReference>
<dbReference type="SMART" id="SM00086">
    <property type="entry name" value="PAC"/>
    <property type="match status" value="1"/>
</dbReference>
<dbReference type="Gene3D" id="3.40.50.2300">
    <property type="match status" value="1"/>
</dbReference>
<evidence type="ECO:0000259" key="5">
    <source>
        <dbReference type="PROSITE" id="PS50109"/>
    </source>
</evidence>
<evidence type="ECO:0000313" key="10">
    <source>
        <dbReference type="Proteomes" id="UP000783213"/>
    </source>
</evidence>
<name>A0ABQ7IHE6_9HELO</name>
<comment type="caution">
    <text evidence="9">The sequence shown here is derived from an EMBL/GenBank/DDBJ whole genome shotgun (WGS) entry which is preliminary data.</text>
</comment>
<dbReference type="Pfam" id="PF00072">
    <property type="entry name" value="Response_reg"/>
    <property type="match status" value="1"/>
</dbReference>
<feature type="domain" description="Histidine kinase" evidence="5">
    <location>
        <begin position="622"/>
        <end position="850"/>
    </location>
</feature>
<dbReference type="Pfam" id="PF00512">
    <property type="entry name" value="HisKA"/>
    <property type="match status" value="1"/>
</dbReference>
<dbReference type="PROSITE" id="PS50110">
    <property type="entry name" value="RESPONSE_REGULATORY"/>
    <property type="match status" value="1"/>
</dbReference>
<dbReference type="SMART" id="SM00387">
    <property type="entry name" value="HATPase_c"/>
    <property type="match status" value="1"/>
</dbReference>
<reference evidence="9 10" key="1">
    <citation type="journal article" date="2020" name="Genome Biol. Evol.">
        <title>Comparative genomics of Sclerotiniaceae.</title>
        <authorList>
            <person name="Valero Jimenez C.A."/>
            <person name="Steentjes M."/>
            <person name="Scholten O.E."/>
            <person name="Van Kan J.A.L."/>
        </authorList>
    </citation>
    <scope>NUCLEOTIDE SEQUENCE [LARGE SCALE GENOMIC DNA]</scope>
    <source>
        <strain evidence="9 10">B1</strain>
    </source>
</reference>
<evidence type="ECO:0000256" key="1">
    <source>
        <dbReference type="ARBA" id="ARBA00022553"/>
    </source>
</evidence>
<dbReference type="InterPro" id="IPR011006">
    <property type="entry name" value="CheY-like_superfamily"/>
</dbReference>
<dbReference type="SUPFAM" id="SSF47384">
    <property type="entry name" value="Homodimeric domain of signal transducing histidine kinase"/>
    <property type="match status" value="1"/>
</dbReference>
<evidence type="ECO:0000256" key="3">
    <source>
        <dbReference type="PROSITE-ProRule" id="PRU00169"/>
    </source>
</evidence>
<sequence length="1170" mass="130326">MPATSTWDMMYGRNHANGSRSPDPSPNKMDLPLSILKHLPTPVLVLDQYRKVLWSNWKAEALLGSTDSCRNDESALIGKDLDELGVTLLDNRSWAPVLSEIEYLRRGGTSPNDEDSSFFDGFQVVVNNSSRSNDQKERRFRACIDALNEDRGLHFILTFESPIFLHGNPINSGPGSISWPNKVKEPQHKPAFIRDDIFCSLRKAIFDNVDTPAFMITADGEYYLSNRKVRDVLGKSMGGDNGCGGDMFRDALQIWDEGYTRQLPPDEYFGTVLARTRQPFANQRSGFINPINGDRLTSLISGECLYDEAGIYLGAICWCEDIQEYEQYLVEKQHKLLRSHETICDLMPHLVWTTRPDGYCDWYSRRWYEYTGMSKEESVGTGYEKVIHPEDLNILREAWAYGLANGKDGEVEVRYRRHDGVYRWMHTRACPLLDDNGEVLKWYGTNTDITDTVMSRIEAKRNKHQMLTVLAHAEVNMFCVDKNRLVTMAEGAMLWGTKTEQTCQSKENLIGKNIIEHMQSTQAGGIPGHENSVLEILSGKVEMATCEEKIGDKSYRTRLVADLEHSSDDGGQAPKVIGCLGLSIDITDMEKRAQLEMDNTRLMIEEQAAKDSSKMKSQFLANMSHEMRTPTAGVIGMVDLLDEDPTLTSSQREYVSSIQLSGRALLTIVNDILDFSKIESGRLDIEEVPFNLCSIVGELCKLLCVFANQKNLVFNYENEVDESLEVLGDPGRIRQVLSNLLTNSLKFTENGSITISAKGKRITDPGNIGKDTIEVSFVIRDTGIGISKTTLDKLFRPFSQGDSSTARLYGGTGLGLTISRNLATLMSGTIALDSEEGVGSTATFTIPLKISSYCRYPRRSNTPAKLDFSFANNNSDSQSLPSTPLALRPSSHRGQVKQQLINQQISTSETNHVLPPYLRNGDKYKNNGPKLPLEERGEILVLVVEDNAINQTIALKTVRNLGFQATAVWNGREALNYLSNPGPSNPRPDIILMDVQMPIMDGYEATKILRTNKEYERYLEHDIRPLETAKKLATARHSNLNGSEMGSPTGKTQTKTKSRLKDLPVIAMTASAIQGDQEKCLEAGMDGYLSKPVEKERLEETLIYWAQKTIDVRELASLGASSSDGKHSKNDSADSAVVMINEDSTWSQDGGSRDGDLDGGDGNSETAGPH</sequence>
<dbReference type="NCBIfam" id="TIGR00229">
    <property type="entry name" value="sensory_box"/>
    <property type="match status" value="1"/>
</dbReference>
<feature type="region of interest" description="Disordered" evidence="4">
    <location>
        <begin position="1"/>
        <end position="28"/>
    </location>
</feature>
<dbReference type="Gene3D" id="1.10.287.130">
    <property type="match status" value="1"/>
</dbReference>
<dbReference type="SUPFAM" id="SSF55785">
    <property type="entry name" value="PYP-like sensor domain (PAS domain)"/>
    <property type="match status" value="1"/>
</dbReference>
<dbReference type="Pfam" id="PF08447">
    <property type="entry name" value="PAS_3"/>
    <property type="match status" value="1"/>
</dbReference>
<dbReference type="GeneID" id="62234136"/>
<dbReference type="PANTHER" id="PTHR45339:SF1">
    <property type="entry name" value="HYBRID SIGNAL TRANSDUCTION HISTIDINE KINASE J"/>
    <property type="match status" value="1"/>
</dbReference>
<accession>A0ABQ7IHE6</accession>
<proteinExistence type="predicted"/>
<evidence type="ECO:0000259" key="7">
    <source>
        <dbReference type="PROSITE" id="PS50112"/>
    </source>
</evidence>
<dbReference type="InterPro" id="IPR005467">
    <property type="entry name" value="His_kinase_dom"/>
</dbReference>
<evidence type="ECO:0000256" key="2">
    <source>
        <dbReference type="ARBA" id="ARBA00023012"/>
    </source>
</evidence>
<organism evidence="9 10">
    <name type="scientific">Botrytis deweyae</name>
    <dbReference type="NCBI Taxonomy" id="2478750"/>
    <lineage>
        <taxon>Eukaryota</taxon>
        <taxon>Fungi</taxon>
        <taxon>Dikarya</taxon>
        <taxon>Ascomycota</taxon>
        <taxon>Pezizomycotina</taxon>
        <taxon>Leotiomycetes</taxon>
        <taxon>Helotiales</taxon>
        <taxon>Sclerotiniaceae</taxon>
        <taxon>Botrytis</taxon>
    </lineage>
</organism>
<dbReference type="InterPro" id="IPR036097">
    <property type="entry name" value="HisK_dim/P_sf"/>
</dbReference>
<evidence type="ECO:0000256" key="4">
    <source>
        <dbReference type="SAM" id="MobiDB-lite"/>
    </source>
</evidence>
<dbReference type="PROSITE" id="PS50109">
    <property type="entry name" value="HIS_KIN"/>
    <property type="match status" value="1"/>
</dbReference>
<keyword evidence="10" id="KW-1185">Reference proteome</keyword>
<dbReference type="InterPro" id="IPR013655">
    <property type="entry name" value="PAS_fold_3"/>
</dbReference>
<gene>
    <name evidence="9" type="ORF">EAE98_007363</name>
</gene>
<dbReference type="SMART" id="SM00388">
    <property type="entry name" value="HisKA"/>
    <property type="match status" value="1"/>
</dbReference>
<dbReference type="InterPro" id="IPR035965">
    <property type="entry name" value="PAS-like_dom_sf"/>
</dbReference>
<dbReference type="InterPro" id="IPR000700">
    <property type="entry name" value="PAS-assoc_C"/>
</dbReference>
<dbReference type="InterPro" id="IPR004358">
    <property type="entry name" value="Sig_transdc_His_kin-like_C"/>
</dbReference>
<dbReference type="PROSITE" id="PS50112">
    <property type="entry name" value="PAS"/>
    <property type="match status" value="1"/>
</dbReference>
<evidence type="ECO:0008006" key="11">
    <source>
        <dbReference type="Google" id="ProtNLM"/>
    </source>
</evidence>
<protein>
    <recommendedName>
        <fullName evidence="11">Histidine kinase</fullName>
    </recommendedName>
</protein>
<dbReference type="SMART" id="SM00448">
    <property type="entry name" value="REC"/>
    <property type="match status" value="1"/>
</dbReference>
<feature type="region of interest" description="Disordered" evidence="4">
    <location>
        <begin position="1118"/>
        <end position="1170"/>
    </location>
</feature>
<evidence type="ECO:0000313" key="9">
    <source>
        <dbReference type="EMBL" id="KAF7924312.1"/>
    </source>
</evidence>
<dbReference type="InterPro" id="IPR003661">
    <property type="entry name" value="HisK_dim/P_dom"/>
</dbReference>
<dbReference type="InterPro" id="IPR003594">
    <property type="entry name" value="HATPase_dom"/>
</dbReference>
<dbReference type="Gene3D" id="3.30.450.20">
    <property type="entry name" value="PAS domain"/>
    <property type="match status" value="1"/>
</dbReference>
<feature type="domain" description="PAC" evidence="8">
    <location>
        <begin position="409"/>
        <end position="461"/>
    </location>
</feature>
<dbReference type="InterPro" id="IPR036890">
    <property type="entry name" value="HATPase_C_sf"/>
</dbReference>
<dbReference type="SUPFAM" id="SSF55874">
    <property type="entry name" value="ATPase domain of HSP90 chaperone/DNA topoisomerase II/histidine kinase"/>
    <property type="match status" value="1"/>
</dbReference>
<dbReference type="SUPFAM" id="SSF52172">
    <property type="entry name" value="CheY-like"/>
    <property type="match status" value="1"/>
</dbReference>
<dbReference type="SMART" id="SM00091">
    <property type="entry name" value="PAS"/>
    <property type="match status" value="2"/>
</dbReference>
<dbReference type="PANTHER" id="PTHR45339">
    <property type="entry name" value="HYBRID SIGNAL TRANSDUCTION HISTIDINE KINASE J"/>
    <property type="match status" value="1"/>
</dbReference>
<dbReference type="RefSeq" id="XP_038808636.1">
    <property type="nucleotide sequence ID" value="XM_038954986.1"/>
</dbReference>
<dbReference type="Proteomes" id="UP000783213">
    <property type="component" value="Unassembled WGS sequence"/>
</dbReference>
<dbReference type="EMBL" id="RCSX01000017">
    <property type="protein sequence ID" value="KAF7924312.1"/>
    <property type="molecule type" value="Genomic_DNA"/>
</dbReference>
<evidence type="ECO:0000259" key="8">
    <source>
        <dbReference type="PROSITE" id="PS50113"/>
    </source>
</evidence>
<dbReference type="Gene3D" id="3.30.565.10">
    <property type="entry name" value="Histidine kinase-like ATPase, C-terminal domain"/>
    <property type="match status" value="1"/>
</dbReference>
<evidence type="ECO:0000259" key="6">
    <source>
        <dbReference type="PROSITE" id="PS50110"/>
    </source>
</evidence>
<feature type="domain" description="Response regulatory" evidence="6">
    <location>
        <begin position="940"/>
        <end position="1106"/>
    </location>
</feature>
<dbReference type="Pfam" id="PF02518">
    <property type="entry name" value="HATPase_c"/>
    <property type="match status" value="1"/>
</dbReference>
<dbReference type="CDD" id="cd00082">
    <property type="entry name" value="HisKA"/>
    <property type="match status" value="1"/>
</dbReference>
<dbReference type="CDD" id="cd17546">
    <property type="entry name" value="REC_hyHK_CKI1_RcsC-like"/>
    <property type="match status" value="1"/>
</dbReference>
<dbReference type="CDD" id="cd00130">
    <property type="entry name" value="PAS"/>
    <property type="match status" value="1"/>
</dbReference>
<dbReference type="InterPro" id="IPR000014">
    <property type="entry name" value="PAS"/>
</dbReference>
<feature type="modified residue" description="4-aspartylphosphate" evidence="3">
    <location>
        <position position="994"/>
    </location>
</feature>
<keyword evidence="1 3" id="KW-0597">Phosphoprotein</keyword>